<dbReference type="GO" id="GO:0006312">
    <property type="term" value="P:mitotic recombination"/>
    <property type="evidence" value="ECO:0007669"/>
    <property type="project" value="EnsemblFungi"/>
</dbReference>
<reference evidence="9 10" key="1">
    <citation type="submission" date="2014-12" db="EMBL/GenBank/DDBJ databases">
        <authorList>
            <person name="Neuveglise Cecile"/>
        </authorList>
    </citation>
    <scope>NUCLEOTIDE SEQUENCE [LARGE SCALE GENOMIC DNA]</scope>
    <source>
        <strain evidence="9 10">CBS 12615</strain>
    </source>
</reference>
<dbReference type="GO" id="GO:0006277">
    <property type="term" value="P:DNA amplification"/>
    <property type="evidence" value="ECO:0007669"/>
    <property type="project" value="EnsemblFungi"/>
</dbReference>
<dbReference type="GO" id="GO:0003697">
    <property type="term" value="F:single-stranded DNA binding"/>
    <property type="evidence" value="ECO:0007669"/>
    <property type="project" value="EnsemblFungi"/>
</dbReference>
<dbReference type="PANTHER" id="PTHR12749:SF0">
    <property type="entry name" value="DNA EXCISION REPAIR PROTEIN ERCC-1"/>
    <property type="match status" value="1"/>
</dbReference>
<evidence type="ECO:0000256" key="1">
    <source>
        <dbReference type="ARBA" id="ARBA00004123"/>
    </source>
</evidence>
<name>A0A0C7MS20_9SACH</name>
<evidence type="ECO:0000259" key="8">
    <source>
        <dbReference type="Pfam" id="PF03834"/>
    </source>
</evidence>
<dbReference type="InterPro" id="IPR047260">
    <property type="entry name" value="ERCC1-like_central_dom"/>
</dbReference>
<dbReference type="GO" id="GO:0000110">
    <property type="term" value="C:nucleotide-excision repair factor 1 complex"/>
    <property type="evidence" value="ECO:0007669"/>
    <property type="project" value="EnsemblFungi"/>
</dbReference>
<comment type="subcellular location">
    <subcellularLocation>
        <location evidence="1">Nucleus</location>
    </subcellularLocation>
</comment>
<dbReference type="CDD" id="cd22325">
    <property type="entry name" value="ERCC1_C-like"/>
    <property type="match status" value="1"/>
</dbReference>
<sequence>MNTNSASFKSILAGVQKLRNAHDTNDGNSANPATSKAPIEPRPVKSPSRPVPVANRDTPVVNAFNQRKNEEEAAHQVSQVEERKRKWSKVSPNPTSGASGKEKNVLVSVSQRGNPLLSSLTNTSWRYVSPSGGNKIYYDYCVQGRNIVFLSLKYHKLHPEYISKKIQPLVKLKNNVLICVVDVESSENILKDLNKACMFNGFALLLAFNFEQAAKYIVFMNK</sequence>
<dbReference type="PANTHER" id="PTHR12749">
    <property type="entry name" value="EXCISION REPAIR CROSS-COMPLEMENTING 1 ERCC1"/>
    <property type="match status" value="1"/>
</dbReference>
<comment type="similarity">
    <text evidence="2">Belongs to the ERCC1/RAD10/SWI10 family.</text>
</comment>
<dbReference type="GO" id="GO:1905348">
    <property type="term" value="C:endonuclease complex"/>
    <property type="evidence" value="ECO:0007669"/>
    <property type="project" value="EnsemblFungi"/>
</dbReference>
<keyword evidence="3" id="KW-0227">DNA damage</keyword>
<feature type="compositionally biased region" description="Basic and acidic residues" evidence="7">
    <location>
        <begin position="67"/>
        <end position="84"/>
    </location>
</feature>
<evidence type="ECO:0000256" key="4">
    <source>
        <dbReference type="ARBA" id="ARBA00023125"/>
    </source>
</evidence>
<dbReference type="GO" id="GO:0003684">
    <property type="term" value="F:damaged DNA binding"/>
    <property type="evidence" value="ECO:0007669"/>
    <property type="project" value="InterPro"/>
</dbReference>
<feature type="domain" description="ERCC1-like central" evidence="8">
    <location>
        <begin position="105"/>
        <end position="220"/>
    </location>
</feature>
<evidence type="ECO:0000256" key="3">
    <source>
        <dbReference type="ARBA" id="ARBA00022763"/>
    </source>
</evidence>
<proteinExistence type="inferred from homology"/>
<evidence type="ECO:0000313" key="10">
    <source>
        <dbReference type="Proteomes" id="UP000054304"/>
    </source>
</evidence>
<dbReference type="GO" id="GO:0000710">
    <property type="term" value="P:meiotic mismatch repair"/>
    <property type="evidence" value="ECO:0007669"/>
    <property type="project" value="EnsemblFungi"/>
</dbReference>
<dbReference type="STRING" id="1245769.A0A0C7MS20"/>
<dbReference type="GO" id="GO:0000715">
    <property type="term" value="P:nucleotide-excision repair, DNA damage recognition"/>
    <property type="evidence" value="ECO:0007669"/>
    <property type="project" value="EnsemblFungi"/>
</dbReference>
<evidence type="ECO:0000256" key="6">
    <source>
        <dbReference type="ARBA" id="ARBA00023242"/>
    </source>
</evidence>
<keyword evidence="6" id="KW-0539">Nucleus</keyword>
<dbReference type="NCBIfam" id="TIGR00597">
    <property type="entry name" value="rad10"/>
    <property type="match status" value="1"/>
</dbReference>
<dbReference type="InterPro" id="IPR004579">
    <property type="entry name" value="ERCC1/RAD10/SWI10"/>
</dbReference>
<dbReference type="GO" id="GO:0000736">
    <property type="term" value="P:double-strand break repair via single-strand annealing, removal of nonhomologous ends"/>
    <property type="evidence" value="ECO:0007669"/>
    <property type="project" value="EnsemblFungi"/>
</dbReference>
<evidence type="ECO:0000313" key="9">
    <source>
        <dbReference type="EMBL" id="CEP60009.1"/>
    </source>
</evidence>
<dbReference type="FunFam" id="3.40.50.10130:FF:000015">
    <property type="entry name" value="SsDNA endonuclease"/>
    <property type="match status" value="1"/>
</dbReference>
<gene>
    <name evidence="9" type="ORF">LALA0_S01e00936g</name>
</gene>
<evidence type="ECO:0000256" key="2">
    <source>
        <dbReference type="ARBA" id="ARBA00008283"/>
    </source>
</evidence>
<accession>A0A0C7MS20</accession>
<dbReference type="OrthoDB" id="10262814at2759"/>
<evidence type="ECO:0000256" key="5">
    <source>
        <dbReference type="ARBA" id="ARBA00023204"/>
    </source>
</evidence>
<feature type="region of interest" description="Disordered" evidence="7">
    <location>
        <begin position="17"/>
        <end position="104"/>
    </location>
</feature>
<dbReference type="InterPro" id="IPR011335">
    <property type="entry name" value="Restrct_endonuc-II-like"/>
</dbReference>
<dbReference type="Gene3D" id="3.40.50.10130">
    <property type="match status" value="1"/>
</dbReference>
<evidence type="ECO:0000256" key="7">
    <source>
        <dbReference type="SAM" id="MobiDB-lite"/>
    </source>
</evidence>
<dbReference type="AlphaFoldDB" id="A0A0C7MS20"/>
<dbReference type="GO" id="GO:0070522">
    <property type="term" value="C:ERCC4-ERCC1 complex"/>
    <property type="evidence" value="ECO:0007669"/>
    <property type="project" value="TreeGrafter"/>
</dbReference>
<dbReference type="Proteomes" id="UP000054304">
    <property type="component" value="Unassembled WGS sequence"/>
</dbReference>
<organism evidence="9 10">
    <name type="scientific">Lachancea lanzarotensis</name>
    <dbReference type="NCBI Taxonomy" id="1245769"/>
    <lineage>
        <taxon>Eukaryota</taxon>
        <taxon>Fungi</taxon>
        <taxon>Dikarya</taxon>
        <taxon>Ascomycota</taxon>
        <taxon>Saccharomycotina</taxon>
        <taxon>Saccharomycetes</taxon>
        <taxon>Saccharomycetales</taxon>
        <taxon>Saccharomycetaceae</taxon>
        <taxon>Lachancea</taxon>
    </lineage>
</organism>
<keyword evidence="4" id="KW-0238">DNA-binding</keyword>
<protein>
    <submittedName>
        <fullName evidence="9">LALA0S01e00936g1_1</fullName>
    </submittedName>
</protein>
<dbReference type="GeneID" id="34683379"/>
<keyword evidence="5" id="KW-0234">DNA repair</keyword>
<keyword evidence="10" id="KW-1185">Reference proteome</keyword>
<dbReference type="Pfam" id="PF03834">
    <property type="entry name" value="Rad10"/>
    <property type="match status" value="1"/>
</dbReference>
<dbReference type="SUPFAM" id="SSF52980">
    <property type="entry name" value="Restriction endonuclease-like"/>
    <property type="match status" value="1"/>
</dbReference>
<dbReference type="GO" id="GO:0000014">
    <property type="term" value="F:single-stranded DNA endodeoxyribonuclease activity"/>
    <property type="evidence" value="ECO:0007669"/>
    <property type="project" value="EnsemblFungi"/>
</dbReference>
<dbReference type="EMBL" id="LN736360">
    <property type="protein sequence ID" value="CEP60009.1"/>
    <property type="molecule type" value="Genomic_DNA"/>
</dbReference>
<dbReference type="HOGENOM" id="CLU_1267070_0_0_1"/>
<dbReference type="RefSeq" id="XP_022626254.1">
    <property type="nucleotide sequence ID" value="XM_022774126.1"/>
</dbReference>
<dbReference type="GO" id="GO:0070914">
    <property type="term" value="P:UV-damage excision repair"/>
    <property type="evidence" value="ECO:0007669"/>
    <property type="project" value="TreeGrafter"/>
</dbReference>